<protein>
    <recommendedName>
        <fullName evidence="1">Reverse transcriptase Ty1/copia-type domain-containing protein</fullName>
    </recommendedName>
</protein>
<gene>
    <name evidence="2" type="ORF">Slati_2501400</name>
</gene>
<dbReference type="EMBL" id="JACGWN010000008">
    <property type="protein sequence ID" value="KAL0440184.1"/>
    <property type="molecule type" value="Genomic_DNA"/>
</dbReference>
<reference evidence="2" key="2">
    <citation type="journal article" date="2024" name="Plant">
        <title>Genomic evolution and insights into agronomic trait innovations of Sesamum species.</title>
        <authorList>
            <person name="Miao H."/>
            <person name="Wang L."/>
            <person name="Qu L."/>
            <person name="Liu H."/>
            <person name="Sun Y."/>
            <person name="Le M."/>
            <person name="Wang Q."/>
            <person name="Wei S."/>
            <person name="Zheng Y."/>
            <person name="Lin W."/>
            <person name="Duan Y."/>
            <person name="Cao H."/>
            <person name="Xiong S."/>
            <person name="Wang X."/>
            <person name="Wei L."/>
            <person name="Li C."/>
            <person name="Ma Q."/>
            <person name="Ju M."/>
            <person name="Zhao R."/>
            <person name="Li G."/>
            <person name="Mu C."/>
            <person name="Tian Q."/>
            <person name="Mei H."/>
            <person name="Zhang T."/>
            <person name="Gao T."/>
            <person name="Zhang H."/>
        </authorList>
    </citation>
    <scope>NUCLEOTIDE SEQUENCE</scope>
    <source>
        <strain evidence="2">KEN1</strain>
    </source>
</reference>
<name>A0AAW2WEI1_9LAMI</name>
<sequence>MNLGRPIQGLQVLAVNGFTSESFKLMGSNGQVHLDLACISSYYDYEIWKMDVKRAFLNGFIEEEIYMDQPVGFISIKRAKVCHLHRSIYGLKQASRSWNIHFDEDIKSCEFVKNKFDACIYKKVSGSSIVFLVPTELTHGQSSYRSPCGLVGIT</sequence>
<dbReference type="AlphaFoldDB" id="A0AAW2WEI1"/>
<evidence type="ECO:0000259" key="1">
    <source>
        <dbReference type="Pfam" id="PF07727"/>
    </source>
</evidence>
<comment type="caution">
    <text evidence="2">The sequence shown here is derived from an EMBL/GenBank/DDBJ whole genome shotgun (WGS) entry which is preliminary data.</text>
</comment>
<dbReference type="InterPro" id="IPR013103">
    <property type="entry name" value="RVT_2"/>
</dbReference>
<proteinExistence type="predicted"/>
<reference evidence="2" key="1">
    <citation type="submission" date="2020-06" db="EMBL/GenBank/DDBJ databases">
        <authorList>
            <person name="Li T."/>
            <person name="Hu X."/>
            <person name="Zhang T."/>
            <person name="Song X."/>
            <person name="Zhang H."/>
            <person name="Dai N."/>
            <person name="Sheng W."/>
            <person name="Hou X."/>
            <person name="Wei L."/>
        </authorList>
    </citation>
    <scope>NUCLEOTIDE SEQUENCE</scope>
    <source>
        <strain evidence="2">KEN1</strain>
        <tissue evidence="2">Leaf</tissue>
    </source>
</reference>
<accession>A0AAW2WEI1</accession>
<dbReference type="Pfam" id="PF07727">
    <property type="entry name" value="RVT_2"/>
    <property type="match status" value="1"/>
</dbReference>
<feature type="domain" description="Reverse transcriptase Ty1/copia-type" evidence="1">
    <location>
        <begin position="31"/>
        <end position="129"/>
    </location>
</feature>
<evidence type="ECO:0000313" key="2">
    <source>
        <dbReference type="EMBL" id="KAL0440184.1"/>
    </source>
</evidence>
<organism evidence="2">
    <name type="scientific">Sesamum latifolium</name>
    <dbReference type="NCBI Taxonomy" id="2727402"/>
    <lineage>
        <taxon>Eukaryota</taxon>
        <taxon>Viridiplantae</taxon>
        <taxon>Streptophyta</taxon>
        <taxon>Embryophyta</taxon>
        <taxon>Tracheophyta</taxon>
        <taxon>Spermatophyta</taxon>
        <taxon>Magnoliopsida</taxon>
        <taxon>eudicotyledons</taxon>
        <taxon>Gunneridae</taxon>
        <taxon>Pentapetalae</taxon>
        <taxon>asterids</taxon>
        <taxon>lamiids</taxon>
        <taxon>Lamiales</taxon>
        <taxon>Pedaliaceae</taxon>
        <taxon>Sesamum</taxon>
    </lineage>
</organism>